<accession>A0A5B7ECB7</accession>
<proteinExistence type="predicted"/>
<protein>
    <submittedName>
        <fullName evidence="1">Uncharacterized protein</fullName>
    </submittedName>
</protein>
<dbReference type="AlphaFoldDB" id="A0A5B7ECB7"/>
<organism evidence="1 2">
    <name type="scientific">Portunus trituberculatus</name>
    <name type="common">Swimming crab</name>
    <name type="synonym">Neptunus trituberculatus</name>
    <dbReference type="NCBI Taxonomy" id="210409"/>
    <lineage>
        <taxon>Eukaryota</taxon>
        <taxon>Metazoa</taxon>
        <taxon>Ecdysozoa</taxon>
        <taxon>Arthropoda</taxon>
        <taxon>Crustacea</taxon>
        <taxon>Multicrustacea</taxon>
        <taxon>Malacostraca</taxon>
        <taxon>Eumalacostraca</taxon>
        <taxon>Eucarida</taxon>
        <taxon>Decapoda</taxon>
        <taxon>Pleocyemata</taxon>
        <taxon>Brachyura</taxon>
        <taxon>Eubrachyura</taxon>
        <taxon>Portunoidea</taxon>
        <taxon>Portunidae</taxon>
        <taxon>Portuninae</taxon>
        <taxon>Portunus</taxon>
    </lineage>
</organism>
<gene>
    <name evidence="1" type="ORF">E2C01_024288</name>
</gene>
<evidence type="ECO:0000313" key="2">
    <source>
        <dbReference type="Proteomes" id="UP000324222"/>
    </source>
</evidence>
<sequence>MDLRFFLSPGNHQHITYGTGRGKTSFLSYLLLMRLSEARLSNPSPSPSVTSPDGQNNLIIQCCCSLLHIAYHKSGVG</sequence>
<comment type="caution">
    <text evidence="1">The sequence shown here is derived from an EMBL/GenBank/DDBJ whole genome shotgun (WGS) entry which is preliminary data.</text>
</comment>
<evidence type="ECO:0000313" key="1">
    <source>
        <dbReference type="EMBL" id="MPC31015.1"/>
    </source>
</evidence>
<reference evidence="1 2" key="1">
    <citation type="submission" date="2019-05" db="EMBL/GenBank/DDBJ databases">
        <title>Another draft genome of Portunus trituberculatus and its Hox gene families provides insights of decapod evolution.</title>
        <authorList>
            <person name="Jeong J.-H."/>
            <person name="Song I."/>
            <person name="Kim S."/>
            <person name="Choi T."/>
            <person name="Kim D."/>
            <person name="Ryu S."/>
            <person name="Kim W."/>
        </authorList>
    </citation>
    <scope>NUCLEOTIDE SEQUENCE [LARGE SCALE GENOMIC DNA]</scope>
    <source>
        <tissue evidence="1">Muscle</tissue>
    </source>
</reference>
<name>A0A5B7ECB7_PORTR</name>
<keyword evidence="2" id="KW-1185">Reference proteome</keyword>
<dbReference type="Proteomes" id="UP000324222">
    <property type="component" value="Unassembled WGS sequence"/>
</dbReference>
<dbReference type="EMBL" id="VSRR010002351">
    <property type="protein sequence ID" value="MPC31015.1"/>
    <property type="molecule type" value="Genomic_DNA"/>
</dbReference>